<proteinExistence type="predicted"/>
<dbReference type="EMBL" id="JAYRBN010000112">
    <property type="protein sequence ID" value="KAL2724657.1"/>
    <property type="molecule type" value="Genomic_DNA"/>
</dbReference>
<name>A0ABD2AWH7_VESMC</name>
<evidence type="ECO:0000313" key="3">
    <source>
        <dbReference type="Proteomes" id="UP001607303"/>
    </source>
</evidence>
<comment type="caution">
    <text evidence="2">The sequence shown here is derived from an EMBL/GenBank/DDBJ whole genome shotgun (WGS) entry which is preliminary data.</text>
</comment>
<keyword evidence="3" id="KW-1185">Reference proteome</keyword>
<protein>
    <submittedName>
        <fullName evidence="2">Uncharacterized protein</fullName>
    </submittedName>
</protein>
<gene>
    <name evidence="2" type="ORF">V1477_018518</name>
</gene>
<feature type="region of interest" description="Disordered" evidence="1">
    <location>
        <begin position="1"/>
        <end position="34"/>
    </location>
</feature>
<dbReference type="AlphaFoldDB" id="A0ABD2AWH7"/>
<dbReference type="Proteomes" id="UP001607303">
    <property type="component" value="Unassembled WGS sequence"/>
</dbReference>
<organism evidence="2 3">
    <name type="scientific">Vespula maculifrons</name>
    <name type="common">Eastern yellow jacket</name>
    <name type="synonym">Wasp</name>
    <dbReference type="NCBI Taxonomy" id="7453"/>
    <lineage>
        <taxon>Eukaryota</taxon>
        <taxon>Metazoa</taxon>
        <taxon>Ecdysozoa</taxon>
        <taxon>Arthropoda</taxon>
        <taxon>Hexapoda</taxon>
        <taxon>Insecta</taxon>
        <taxon>Pterygota</taxon>
        <taxon>Neoptera</taxon>
        <taxon>Endopterygota</taxon>
        <taxon>Hymenoptera</taxon>
        <taxon>Apocrita</taxon>
        <taxon>Aculeata</taxon>
        <taxon>Vespoidea</taxon>
        <taxon>Vespidae</taxon>
        <taxon>Vespinae</taxon>
        <taxon>Vespula</taxon>
    </lineage>
</organism>
<reference evidence="2 3" key="1">
    <citation type="journal article" date="2024" name="Ann. Entomol. Soc. Am.">
        <title>Genomic analyses of the southern and eastern yellowjacket wasps (Hymenoptera: Vespidae) reveal evolutionary signatures of social life.</title>
        <authorList>
            <person name="Catto M.A."/>
            <person name="Caine P.B."/>
            <person name="Orr S.E."/>
            <person name="Hunt B.G."/>
            <person name="Goodisman M.A.D."/>
        </authorList>
    </citation>
    <scope>NUCLEOTIDE SEQUENCE [LARGE SCALE GENOMIC DNA]</scope>
    <source>
        <strain evidence="2">232</strain>
        <tissue evidence="2">Head and thorax</tissue>
    </source>
</reference>
<evidence type="ECO:0000256" key="1">
    <source>
        <dbReference type="SAM" id="MobiDB-lite"/>
    </source>
</evidence>
<sequence>MDQPTILNSHASGLRLPKRKEEDRGPVEGLSNDANVKWKRDPDWLNGDVQTDLGSINANKSNTTRRSTLSTVEKLLAIYVIYSVTK</sequence>
<feature type="compositionally biased region" description="Polar residues" evidence="1">
    <location>
        <begin position="1"/>
        <end position="11"/>
    </location>
</feature>
<accession>A0ABD2AWH7</accession>
<evidence type="ECO:0000313" key="2">
    <source>
        <dbReference type="EMBL" id="KAL2724657.1"/>
    </source>
</evidence>